<dbReference type="EMBL" id="KX489860">
    <property type="protein sequence ID" value="AOO92224.1"/>
    <property type="molecule type" value="Genomic_DNA"/>
</dbReference>
<dbReference type="GO" id="GO:0016987">
    <property type="term" value="F:sigma factor activity"/>
    <property type="evidence" value="ECO:0007669"/>
    <property type="project" value="InterPro"/>
</dbReference>
<name>A0A1B8R879_RHILT</name>
<feature type="compositionally biased region" description="Basic and acidic residues" evidence="1">
    <location>
        <begin position="69"/>
        <end position="87"/>
    </location>
</feature>
<feature type="region of interest" description="Disordered" evidence="1">
    <location>
        <begin position="50"/>
        <end position="119"/>
    </location>
</feature>
<accession>A0A1B8R879</accession>
<proteinExistence type="predicted"/>
<dbReference type="AlphaFoldDB" id="A0A1B8R879"/>
<protein>
    <submittedName>
        <fullName evidence="2">RNA polymerase sigma54 factor</fullName>
    </submittedName>
</protein>
<dbReference type="PANTHER" id="PTHR32248">
    <property type="entry name" value="RNA POLYMERASE SIGMA-54 FACTOR"/>
    <property type="match status" value="1"/>
</dbReference>
<dbReference type="InterPro" id="IPR000394">
    <property type="entry name" value="RNA_pol_sigma_54"/>
</dbReference>
<evidence type="ECO:0000256" key="1">
    <source>
        <dbReference type="SAM" id="MobiDB-lite"/>
    </source>
</evidence>
<organism evidence="2">
    <name type="scientific">Rhizobium leguminosarum bv. trifolii</name>
    <dbReference type="NCBI Taxonomy" id="386"/>
    <lineage>
        <taxon>Bacteria</taxon>
        <taxon>Pseudomonadati</taxon>
        <taxon>Pseudomonadota</taxon>
        <taxon>Alphaproteobacteria</taxon>
        <taxon>Hyphomicrobiales</taxon>
        <taxon>Rhizobiaceae</taxon>
        <taxon>Rhizobium/Agrobacterium group</taxon>
        <taxon>Rhizobium</taxon>
    </lineage>
</organism>
<reference evidence="2" key="2">
    <citation type="journal article" date="2016" name="Front. Microbiol.">
        <title>The Regulatory Protein RosR Affects Rhizobium leguminosarum bv. trifolii Protein Profiles, Cell Surface Properties, and Symbiosis with Clover.</title>
        <authorList>
            <person name="Rachwal K."/>
            <person name="Boguszewska A."/>
            <person name="Kopcinska J."/>
            <person name="Karas M."/>
            <person name="Tchorzewski M."/>
            <person name="Janczarek M."/>
        </authorList>
    </citation>
    <scope>NUCLEOTIDE SEQUENCE</scope>
    <source>
        <strain evidence="2">Rt24.2</strain>
    </source>
</reference>
<sequence>MALSANLFLRQTQSLVMTPQLMQSIQLLQMTHFELNQFIAMEVEKNPLLEFPSNDSEAGGEYTPAGDEQFGHSPEDARADDGDDSRTDALSSGRYDNGGNASTSRLSDELDADYTISPD</sequence>
<dbReference type="PANTHER" id="PTHR32248:SF4">
    <property type="entry name" value="RNA POLYMERASE SIGMA-54 FACTOR"/>
    <property type="match status" value="1"/>
</dbReference>
<dbReference type="Pfam" id="PF00309">
    <property type="entry name" value="Sigma54_AID"/>
    <property type="match status" value="1"/>
</dbReference>
<reference evidence="2" key="1">
    <citation type="journal article" date="2015" name="BMC Genomics">
        <title>Transcriptome profiling of a Rhizobium leguminosarum bv. trifolii rosR mutant reveals the role of the transcriptional regulator RosR in motility, synthesis of cell-surface components, and other cellular processes.</title>
        <authorList>
            <person name="Rachwal K."/>
            <person name="Matczynska E."/>
            <person name="Janczarek M."/>
        </authorList>
    </citation>
    <scope>NUCLEOTIDE SEQUENCE</scope>
    <source>
        <strain evidence="2">Rt24.2</strain>
    </source>
</reference>
<evidence type="ECO:0000313" key="2">
    <source>
        <dbReference type="EMBL" id="AOO92224.1"/>
    </source>
</evidence>
<dbReference type="GO" id="GO:0001216">
    <property type="term" value="F:DNA-binding transcription activator activity"/>
    <property type="evidence" value="ECO:0007669"/>
    <property type="project" value="InterPro"/>
</dbReference>